<dbReference type="GO" id="GO:0008810">
    <property type="term" value="F:cellulase activity"/>
    <property type="evidence" value="ECO:0007669"/>
    <property type="project" value="UniProtKB-EC"/>
</dbReference>
<organism evidence="8 9">
    <name type="scientific">Algibacter lectus</name>
    <dbReference type="NCBI Taxonomy" id="221126"/>
    <lineage>
        <taxon>Bacteria</taxon>
        <taxon>Pseudomonadati</taxon>
        <taxon>Bacteroidota</taxon>
        <taxon>Flavobacteriia</taxon>
        <taxon>Flavobacteriales</taxon>
        <taxon>Flavobacteriaceae</taxon>
        <taxon>Algibacter</taxon>
    </lineage>
</organism>
<keyword evidence="4" id="KW-0378">Hydrolase</keyword>
<dbReference type="InterPro" id="IPR012341">
    <property type="entry name" value="6hp_glycosidase-like_sf"/>
</dbReference>
<comment type="catalytic activity">
    <reaction evidence="1">
        <text>Endohydrolysis of (1-&gt;4)-beta-D-glucosidic linkages in cellulose, lichenin and cereal beta-D-glucans.</text>
        <dbReference type="EC" id="3.2.1.4"/>
    </reaction>
</comment>
<gene>
    <name evidence="8" type="ORF">JCM19300_427</name>
</gene>
<comment type="similarity">
    <text evidence="2">Belongs to the glycosyl hydrolase 8 (cellulase D) family.</text>
</comment>
<sequence length="73" mass="8463">MNGRYRIKFDTPSETVSEGIGYGMLLSVYANDKELFDGLWLYYKDFSNNNGVMNWKISECSTLLVLTEHLMQN</sequence>
<dbReference type="EC" id="3.2.1.4" evidence="3"/>
<keyword evidence="6" id="KW-0326">Glycosidase</keyword>
<dbReference type="Pfam" id="PF01270">
    <property type="entry name" value="Glyco_hydro_8"/>
    <property type="match status" value="1"/>
</dbReference>
<comment type="caution">
    <text evidence="8">The sequence shown here is derived from an EMBL/GenBank/DDBJ whole genome shotgun (WGS) entry which is preliminary data.</text>
</comment>
<dbReference type="Proteomes" id="UP000029644">
    <property type="component" value="Unassembled WGS sequence"/>
</dbReference>
<accession>A0A090WBN8</accession>
<dbReference type="AlphaFoldDB" id="A0A090WBN8"/>
<keyword evidence="5" id="KW-0136">Cellulose degradation</keyword>
<evidence type="ECO:0000256" key="6">
    <source>
        <dbReference type="ARBA" id="ARBA00023295"/>
    </source>
</evidence>
<dbReference type="Gene3D" id="1.50.10.10">
    <property type="match status" value="1"/>
</dbReference>
<dbReference type="SUPFAM" id="SSF48208">
    <property type="entry name" value="Six-hairpin glycosidases"/>
    <property type="match status" value="1"/>
</dbReference>
<dbReference type="InterPro" id="IPR002037">
    <property type="entry name" value="Glyco_hydro_8"/>
</dbReference>
<keyword evidence="7" id="KW-0624">Polysaccharide degradation</keyword>
<evidence type="ECO:0000256" key="3">
    <source>
        <dbReference type="ARBA" id="ARBA00012601"/>
    </source>
</evidence>
<keyword evidence="7" id="KW-0119">Carbohydrate metabolism</keyword>
<dbReference type="EMBL" id="BBNQ01000027">
    <property type="protein sequence ID" value="GAL64937.1"/>
    <property type="molecule type" value="Genomic_DNA"/>
</dbReference>
<evidence type="ECO:0000256" key="5">
    <source>
        <dbReference type="ARBA" id="ARBA00023001"/>
    </source>
</evidence>
<evidence type="ECO:0000256" key="7">
    <source>
        <dbReference type="ARBA" id="ARBA00023326"/>
    </source>
</evidence>
<evidence type="ECO:0000313" key="9">
    <source>
        <dbReference type="Proteomes" id="UP000029644"/>
    </source>
</evidence>
<protein>
    <recommendedName>
        <fullName evidence="3">cellulase</fullName>
        <ecNumber evidence="3">3.2.1.4</ecNumber>
    </recommendedName>
</protein>
<evidence type="ECO:0000256" key="2">
    <source>
        <dbReference type="ARBA" id="ARBA00009209"/>
    </source>
</evidence>
<evidence type="ECO:0000256" key="1">
    <source>
        <dbReference type="ARBA" id="ARBA00000966"/>
    </source>
</evidence>
<name>A0A090WBN8_9FLAO</name>
<evidence type="ECO:0000313" key="8">
    <source>
        <dbReference type="EMBL" id="GAL64937.1"/>
    </source>
</evidence>
<reference evidence="8 9" key="1">
    <citation type="journal article" date="2014" name="Genome Announc.">
        <title>Draft Genome Sequences of Marine Flavobacterium Algibacter lectus Strains SS8 and NR4.</title>
        <authorList>
            <person name="Takatani N."/>
            <person name="Nakanishi M."/>
            <person name="Meirelles P."/>
            <person name="Mino S."/>
            <person name="Suda W."/>
            <person name="Oshima K."/>
            <person name="Hattori M."/>
            <person name="Ohkuma M."/>
            <person name="Hosokawa M."/>
            <person name="Miyashita K."/>
            <person name="Thompson F.L."/>
            <person name="Niwa A."/>
            <person name="Sawabe T."/>
            <person name="Sawabe T."/>
        </authorList>
    </citation>
    <scope>NUCLEOTIDE SEQUENCE [LARGE SCALE GENOMIC DNA]</scope>
    <source>
        <strain evidence="8 9">JCM 19300</strain>
    </source>
</reference>
<dbReference type="InterPro" id="IPR008928">
    <property type="entry name" value="6-hairpin_glycosidase_sf"/>
</dbReference>
<proteinExistence type="inferred from homology"/>
<dbReference type="GO" id="GO:0030245">
    <property type="term" value="P:cellulose catabolic process"/>
    <property type="evidence" value="ECO:0007669"/>
    <property type="project" value="UniProtKB-KW"/>
</dbReference>
<evidence type="ECO:0000256" key="4">
    <source>
        <dbReference type="ARBA" id="ARBA00022801"/>
    </source>
</evidence>